<protein>
    <submittedName>
        <fullName evidence="2">Uncharacterized protein</fullName>
    </submittedName>
</protein>
<name>A0A9W6QFX2_9PSEU</name>
<dbReference type="EMBL" id="BSSD01000001">
    <property type="protein sequence ID" value="GLW89708.1"/>
    <property type="molecule type" value="Genomic_DNA"/>
</dbReference>
<accession>A0A9W6QFX2</accession>
<dbReference type="AlphaFoldDB" id="A0A9W6QFX2"/>
<evidence type="ECO:0000313" key="3">
    <source>
        <dbReference type="Proteomes" id="UP001165042"/>
    </source>
</evidence>
<organism evidence="2 3">
    <name type="scientific">Actinokineospora globicatena</name>
    <dbReference type="NCBI Taxonomy" id="103729"/>
    <lineage>
        <taxon>Bacteria</taxon>
        <taxon>Bacillati</taxon>
        <taxon>Actinomycetota</taxon>
        <taxon>Actinomycetes</taxon>
        <taxon>Pseudonocardiales</taxon>
        <taxon>Pseudonocardiaceae</taxon>
        <taxon>Actinokineospora</taxon>
    </lineage>
</organism>
<sequence>MEQDGRGVDLEEPLDPVQDRAQELVELEVAQCHVGDGFEHAHPVNGLRPFQHGRQLTTPGTPSQRTNTVDARM</sequence>
<feature type="compositionally biased region" description="Polar residues" evidence="1">
    <location>
        <begin position="54"/>
        <end position="73"/>
    </location>
</feature>
<reference evidence="2" key="1">
    <citation type="submission" date="2023-02" db="EMBL/GenBank/DDBJ databases">
        <title>Actinokineospora globicatena NBRC 15670.</title>
        <authorList>
            <person name="Ichikawa N."/>
            <person name="Sato H."/>
            <person name="Tonouchi N."/>
        </authorList>
    </citation>
    <scope>NUCLEOTIDE SEQUENCE</scope>
    <source>
        <strain evidence="2">NBRC 15670</strain>
    </source>
</reference>
<dbReference type="Proteomes" id="UP001165042">
    <property type="component" value="Unassembled WGS sequence"/>
</dbReference>
<evidence type="ECO:0000256" key="1">
    <source>
        <dbReference type="SAM" id="MobiDB-lite"/>
    </source>
</evidence>
<evidence type="ECO:0000313" key="2">
    <source>
        <dbReference type="EMBL" id="GLW89708.1"/>
    </source>
</evidence>
<gene>
    <name evidence="2" type="ORF">Aglo03_05240</name>
</gene>
<feature type="region of interest" description="Disordered" evidence="1">
    <location>
        <begin position="38"/>
        <end position="73"/>
    </location>
</feature>
<keyword evidence="3" id="KW-1185">Reference proteome</keyword>
<proteinExistence type="predicted"/>
<comment type="caution">
    <text evidence="2">The sequence shown here is derived from an EMBL/GenBank/DDBJ whole genome shotgun (WGS) entry which is preliminary data.</text>
</comment>